<evidence type="ECO:0000313" key="3">
    <source>
        <dbReference type="Proteomes" id="UP001500582"/>
    </source>
</evidence>
<organism evidence="2 3">
    <name type="scientific">Mucilaginibacter gynuensis</name>
    <dbReference type="NCBI Taxonomy" id="1302236"/>
    <lineage>
        <taxon>Bacteria</taxon>
        <taxon>Pseudomonadati</taxon>
        <taxon>Bacteroidota</taxon>
        <taxon>Sphingobacteriia</taxon>
        <taxon>Sphingobacteriales</taxon>
        <taxon>Sphingobacteriaceae</taxon>
        <taxon>Mucilaginibacter</taxon>
    </lineage>
</organism>
<evidence type="ECO:0000259" key="1">
    <source>
        <dbReference type="Pfam" id="PF14344"/>
    </source>
</evidence>
<dbReference type="Pfam" id="PF14344">
    <property type="entry name" value="DUF4397"/>
    <property type="match status" value="1"/>
</dbReference>
<feature type="domain" description="DUF4397" evidence="1">
    <location>
        <begin position="34"/>
        <end position="139"/>
    </location>
</feature>
<keyword evidence="3" id="KW-1185">Reference proteome</keyword>
<evidence type="ECO:0000313" key="2">
    <source>
        <dbReference type="EMBL" id="GAA4331160.1"/>
    </source>
</evidence>
<reference evidence="3" key="1">
    <citation type="journal article" date="2019" name="Int. J. Syst. Evol. Microbiol.">
        <title>The Global Catalogue of Microorganisms (GCM) 10K type strain sequencing project: providing services to taxonomists for standard genome sequencing and annotation.</title>
        <authorList>
            <consortium name="The Broad Institute Genomics Platform"/>
            <consortium name="The Broad Institute Genome Sequencing Center for Infectious Disease"/>
            <person name="Wu L."/>
            <person name="Ma J."/>
        </authorList>
    </citation>
    <scope>NUCLEOTIDE SEQUENCE [LARGE SCALE GENOMIC DNA]</scope>
    <source>
        <strain evidence="3">JCM 17705</strain>
    </source>
</reference>
<protein>
    <recommendedName>
        <fullName evidence="1">DUF4397 domain-containing protein</fullName>
    </recommendedName>
</protein>
<dbReference type="Proteomes" id="UP001500582">
    <property type="component" value="Unassembled WGS sequence"/>
</dbReference>
<dbReference type="PROSITE" id="PS51257">
    <property type="entry name" value="PROKAR_LIPOPROTEIN"/>
    <property type="match status" value="1"/>
</dbReference>
<sequence length="221" mass="23414">MKLKTFTFLTIAVAALTACNKKDLVFPEDNDIASLNVYNLSTTSLNVFLNGNRLNTVASITPIGASGYMSVTPGAQTYQFKKSGTPDVLFTKALDLEVTKDYTLFVAGTSDANSFLVSDAFATDTSKTARIRFVNASTDNAGNKVTLNTDTVVFNGIMFKTATEFVNIKPGKKLLTVSQAGSVAVSDSVTFVSGRVYTIFSKGTKTGTEDAAYGAGIVANN</sequence>
<name>A0ABP8GWX3_9SPHI</name>
<comment type="caution">
    <text evidence="2">The sequence shown here is derived from an EMBL/GenBank/DDBJ whole genome shotgun (WGS) entry which is preliminary data.</text>
</comment>
<dbReference type="EMBL" id="BAABFT010000011">
    <property type="protein sequence ID" value="GAA4331160.1"/>
    <property type="molecule type" value="Genomic_DNA"/>
</dbReference>
<proteinExistence type="predicted"/>
<dbReference type="RefSeq" id="WP_345212621.1">
    <property type="nucleotide sequence ID" value="NZ_BAABFT010000011.1"/>
</dbReference>
<accession>A0ABP8GWX3</accession>
<gene>
    <name evidence="2" type="ORF">GCM10023149_36810</name>
</gene>
<dbReference type="InterPro" id="IPR025510">
    <property type="entry name" value="DUF4397"/>
</dbReference>